<feature type="compositionally biased region" description="Polar residues" evidence="1">
    <location>
        <begin position="677"/>
        <end position="689"/>
    </location>
</feature>
<organism evidence="2 3">
    <name type="scientific">Halorhabdus utahensis (strain DSM 12940 / JCM 11049 / AX-2)</name>
    <dbReference type="NCBI Taxonomy" id="519442"/>
    <lineage>
        <taxon>Archaea</taxon>
        <taxon>Methanobacteriati</taxon>
        <taxon>Methanobacteriota</taxon>
        <taxon>Stenosarchaea group</taxon>
        <taxon>Halobacteria</taxon>
        <taxon>Halobacteriales</taxon>
        <taxon>Haloarculaceae</taxon>
        <taxon>Halorhabdus</taxon>
    </lineage>
</organism>
<dbReference type="STRING" id="519442.Huta_2263"/>
<dbReference type="OrthoDB" id="103676at2157"/>
<feature type="compositionally biased region" description="Polar residues" evidence="1">
    <location>
        <begin position="479"/>
        <end position="491"/>
    </location>
</feature>
<evidence type="ECO:0008006" key="4">
    <source>
        <dbReference type="Google" id="ProtNLM"/>
    </source>
</evidence>
<dbReference type="InterPro" id="IPR013783">
    <property type="entry name" value="Ig-like_fold"/>
</dbReference>
<dbReference type="eggNOG" id="arCOG07560">
    <property type="taxonomic scope" value="Archaea"/>
</dbReference>
<proteinExistence type="predicted"/>
<name>C7NV18_HALUD</name>
<dbReference type="AlphaFoldDB" id="C7NV18"/>
<reference evidence="2 3" key="1">
    <citation type="journal article" date="2009" name="Stand. Genomic Sci.">
        <title>Complete genome sequence of Halorhabdus utahensis type strain (AX-2).</title>
        <authorList>
            <person name="Anderson I."/>
            <person name="Tindall B.J."/>
            <person name="Pomrenke H."/>
            <person name="Goker M."/>
            <person name="Lapidus A."/>
            <person name="Nolan M."/>
            <person name="Copeland A."/>
            <person name="Glavina Del Rio T."/>
            <person name="Chen F."/>
            <person name="Tice H."/>
            <person name="Cheng J.F."/>
            <person name="Lucas S."/>
            <person name="Chertkov O."/>
            <person name="Bruce D."/>
            <person name="Brettin T."/>
            <person name="Detter J.C."/>
            <person name="Han C."/>
            <person name="Goodwin L."/>
            <person name="Land M."/>
            <person name="Hauser L."/>
            <person name="Chang Y.J."/>
            <person name="Jeffries C.D."/>
            <person name="Pitluck S."/>
            <person name="Pati A."/>
            <person name="Mavromatis K."/>
            <person name="Ivanova N."/>
            <person name="Ovchinnikova G."/>
            <person name="Chen A."/>
            <person name="Palaniappan K."/>
            <person name="Chain P."/>
            <person name="Rohde M."/>
            <person name="Bristow J."/>
            <person name="Eisen J.A."/>
            <person name="Markowitz V."/>
            <person name="Hugenholtz P."/>
            <person name="Kyrpides N.C."/>
            <person name="Klenk H.P."/>
        </authorList>
    </citation>
    <scope>NUCLEOTIDE SEQUENCE [LARGE SCALE GENOMIC DNA]</scope>
    <source>
        <strain evidence="3">DSM 12940 / JCM 11049 / AX-2</strain>
    </source>
</reference>
<feature type="compositionally biased region" description="Polar residues" evidence="1">
    <location>
        <begin position="380"/>
        <end position="392"/>
    </location>
</feature>
<feature type="region of interest" description="Disordered" evidence="1">
    <location>
        <begin position="531"/>
        <end position="590"/>
    </location>
</feature>
<feature type="region of interest" description="Disordered" evidence="1">
    <location>
        <begin position="649"/>
        <end position="689"/>
    </location>
</feature>
<sequence length="914" mass="94656">MSNSGSYNKEVTKTSIESIYASMSGEREIYDFEVWLGSGSLVPVKIKEGVVNGGDVTGRNGRGWKRLYEMDVSTITGHPVASYTDTVSMTYSGTIGEMNSIDDLSEKEEIFFGYGHWDTSWDDIDFKDNRTTVLPNRDNFNSQYDTWETSYDADIQGLGDFGDKLVLDTHLRNADSGWLDTAWVEIGGELRAVLEDTNAKSDTYTFNLTSEQATYVDEDSMTIEIDVQDKYLDEDIGVYINDNFVDFLFADEITEGTNTISADSFDGYEVISGENTLHFELDSPDLNVAIRISEARIDADVQSPPNFGVSIDSTNDPITEGDDLQVTATVSNSGDLQGDGTLELSVPNVGTTSTNVSVGSGNSTTKTLSVSTSTGDAGSPTATVSVSGDDSASTSQTVKINEQPNFGVSIDSTNDPITEGDDLQVTATVSNSGDLQGDGTLELSVPNVGTTSTNVSVGGGNSTTKTLSVSTSTGDAGSPTATVSVSGDDSASTSQTVKINEQPNFGVSIDSTNDPITEGDDLQVTATVSNSGDLQGDGTLELSVPNVGTTSTNVSVGGGNSTTKTLSVSTSTGDAGSPTATVSVSGDDSASTSQTVKINEQPNFGVSIDSTNDPITEGDDLQVTATVSNSGDLQGDGTLELSVPNVGTTSTNVSVGGGNSTTKTLSVSTSTGDAGSPTATVSVSGDDSASTSQTVKINEQPDGANFGVSIDSTNDPITEGDDLQVTATVSNSGDLQGDGTLELSVPNVGTTSTNVSVGGGNSTTKTLSVSTSTGDAGSPTATVSVSGDDSASTSQTVKINEATSISLSVTGDSITVGGVATVSIAASQITQITVNDLWTDWNVDASLEKGEFNDKVTNEGKCVLHWSSQQSSVSVPITVSIPERYVGGIYTLNLTASNSNETVEKQANLEMNNN</sequence>
<feature type="compositionally biased region" description="Low complexity" evidence="1">
    <location>
        <begin position="363"/>
        <end position="374"/>
    </location>
</feature>
<protein>
    <recommendedName>
        <fullName evidence="4">CARDB domain-containing protein</fullName>
    </recommendedName>
</protein>
<feature type="compositionally biased region" description="Polar residues" evidence="1">
    <location>
        <begin position="353"/>
        <end position="362"/>
    </location>
</feature>
<feature type="compositionally biased region" description="Low complexity" evidence="1">
    <location>
        <begin position="649"/>
        <end position="671"/>
    </location>
</feature>
<dbReference type="Gene3D" id="2.60.40.10">
    <property type="entry name" value="Immunoglobulins"/>
    <property type="match status" value="5"/>
</dbReference>
<dbReference type="KEGG" id="hut:Huta_2263"/>
<dbReference type="HOGENOM" id="CLU_318232_0_0_2"/>
<feature type="region of interest" description="Disordered" evidence="1">
    <location>
        <begin position="445"/>
        <end position="491"/>
    </location>
</feature>
<dbReference type="GeneID" id="40924020"/>
<feature type="compositionally biased region" description="Low complexity" evidence="1">
    <location>
        <begin position="543"/>
        <end position="572"/>
    </location>
</feature>
<dbReference type="EMBL" id="CP001687">
    <property type="protein sequence ID" value="ACV12430.1"/>
    <property type="molecule type" value="Genomic_DNA"/>
</dbReference>
<accession>C7NV18</accession>
<feature type="region of interest" description="Disordered" evidence="1">
    <location>
        <begin position="353"/>
        <end position="392"/>
    </location>
</feature>
<dbReference type="RefSeq" id="WP_015789999.1">
    <property type="nucleotide sequence ID" value="NC_013158.1"/>
</dbReference>
<dbReference type="Proteomes" id="UP000002071">
    <property type="component" value="Chromosome"/>
</dbReference>
<gene>
    <name evidence="2" type="ordered locus">Huta_2263</name>
</gene>
<keyword evidence="3" id="KW-1185">Reference proteome</keyword>
<evidence type="ECO:0000313" key="2">
    <source>
        <dbReference type="EMBL" id="ACV12430.1"/>
    </source>
</evidence>
<feature type="compositionally biased region" description="Low complexity" evidence="1">
    <location>
        <begin position="445"/>
        <end position="473"/>
    </location>
</feature>
<evidence type="ECO:0000256" key="1">
    <source>
        <dbReference type="SAM" id="MobiDB-lite"/>
    </source>
</evidence>
<feature type="compositionally biased region" description="Low complexity" evidence="1">
    <location>
        <begin position="744"/>
        <end position="773"/>
    </location>
</feature>
<feature type="compositionally biased region" description="Polar residues" evidence="1">
    <location>
        <begin position="578"/>
        <end position="590"/>
    </location>
</feature>
<evidence type="ECO:0000313" key="3">
    <source>
        <dbReference type="Proteomes" id="UP000002071"/>
    </source>
</evidence>
<feature type="compositionally biased region" description="Polar residues" evidence="1">
    <location>
        <begin position="779"/>
        <end position="791"/>
    </location>
</feature>
<feature type="region of interest" description="Disordered" evidence="1">
    <location>
        <begin position="732"/>
        <end position="791"/>
    </location>
</feature>